<dbReference type="Proteomes" id="UP000660265">
    <property type="component" value="Unassembled WGS sequence"/>
</dbReference>
<evidence type="ECO:0000256" key="1">
    <source>
        <dbReference type="SAM" id="MobiDB-lite"/>
    </source>
</evidence>
<keyword evidence="3" id="KW-1185">Reference proteome</keyword>
<gene>
    <name evidence="2" type="ORF">GCM10011583_07580</name>
</gene>
<protein>
    <recommendedName>
        <fullName evidence="4">DUF3618 domain-containing protein</fullName>
    </recommendedName>
</protein>
<feature type="region of interest" description="Disordered" evidence="1">
    <location>
        <begin position="1"/>
        <end position="34"/>
    </location>
</feature>
<dbReference type="EMBL" id="BMMV01000002">
    <property type="protein sequence ID" value="GGJ78514.1"/>
    <property type="molecule type" value="Genomic_DNA"/>
</dbReference>
<dbReference type="InterPro" id="IPR022062">
    <property type="entry name" value="DUF3618"/>
</dbReference>
<proteinExistence type="predicted"/>
<sequence length="129" mass="13736">MSKNSHGPEGSDDNTVAGARHRVEEARERLGDSVGQLAAKADVKGRTQEKAAEVRDQVVEVGQQVRDQIKEHTPERVRDAATRAAVTGKEVATKAAGTGRANPRPLLVAGGVAVVVLAVARARRRSRRS</sequence>
<feature type="region of interest" description="Disordered" evidence="1">
    <location>
        <begin position="73"/>
        <end position="104"/>
    </location>
</feature>
<accession>A0ABQ2DZ10</accession>
<feature type="compositionally biased region" description="Basic and acidic residues" evidence="1">
    <location>
        <begin position="21"/>
        <end position="31"/>
    </location>
</feature>
<comment type="caution">
    <text evidence="2">The sequence shown here is derived from an EMBL/GenBank/DDBJ whole genome shotgun (WGS) entry which is preliminary data.</text>
</comment>
<dbReference type="Pfam" id="PF12277">
    <property type="entry name" value="DUF3618"/>
    <property type="match status" value="1"/>
</dbReference>
<evidence type="ECO:0000313" key="3">
    <source>
        <dbReference type="Proteomes" id="UP000660265"/>
    </source>
</evidence>
<name>A0ABQ2DZ10_9ACTN</name>
<evidence type="ECO:0008006" key="4">
    <source>
        <dbReference type="Google" id="ProtNLM"/>
    </source>
</evidence>
<evidence type="ECO:0000313" key="2">
    <source>
        <dbReference type="EMBL" id="GGJ78514.1"/>
    </source>
</evidence>
<dbReference type="RefSeq" id="WP_189105823.1">
    <property type="nucleotide sequence ID" value="NZ_BMMV01000002.1"/>
</dbReference>
<organism evidence="2 3">
    <name type="scientific">Streptomyces camponoticapitis</name>
    <dbReference type="NCBI Taxonomy" id="1616125"/>
    <lineage>
        <taxon>Bacteria</taxon>
        <taxon>Bacillati</taxon>
        <taxon>Actinomycetota</taxon>
        <taxon>Actinomycetes</taxon>
        <taxon>Kitasatosporales</taxon>
        <taxon>Streptomycetaceae</taxon>
        <taxon>Streptomyces</taxon>
    </lineage>
</organism>
<reference evidence="3" key="1">
    <citation type="journal article" date="2019" name="Int. J. Syst. Evol. Microbiol.">
        <title>The Global Catalogue of Microorganisms (GCM) 10K type strain sequencing project: providing services to taxonomists for standard genome sequencing and annotation.</title>
        <authorList>
            <consortium name="The Broad Institute Genomics Platform"/>
            <consortium name="The Broad Institute Genome Sequencing Center for Infectious Disease"/>
            <person name="Wu L."/>
            <person name="Ma J."/>
        </authorList>
    </citation>
    <scope>NUCLEOTIDE SEQUENCE [LARGE SCALE GENOMIC DNA]</scope>
    <source>
        <strain evidence="3">CGMCC 4.7275</strain>
    </source>
</reference>